<dbReference type="EC" id="5.1.1.1" evidence="5"/>
<keyword evidence="3" id="KW-0804">Transcription</keyword>
<dbReference type="GO" id="GO:0000976">
    <property type="term" value="F:transcription cis-regulatory region binding"/>
    <property type="evidence" value="ECO:0007669"/>
    <property type="project" value="TreeGrafter"/>
</dbReference>
<dbReference type="SUPFAM" id="SSF53822">
    <property type="entry name" value="Periplasmic binding protein-like I"/>
    <property type="match status" value="1"/>
</dbReference>
<organism evidence="5 6">
    <name type="scientific">Xenorhabdus cabanillasii JM26</name>
    <dbReference type="NCBI Taxonomy" id="1427517"/>
    <lineage>
        <taxon>Bacteria</taxon>
        <taxon>Pseudomonadati</taxon>
        <taxon>Pseudomonadota</taxon>
        <taxon>Gammaproteobacteria</taxon>
        <taxon>Enterobacterales</taxon>
        <taxon>Morganellaceae</taxon>
        <taxon>Xenorhabdus</taxon>
    </lineage>
</organism>
<evidence type="ECO:0000313" key="6">
    <source>
        <dbReference type="Proteomes" id="UP000019197"/>
    </source>
</evidence>
<dbReference type="InterPro" id="IPR046335">
    <property type="entry name" value="LacI/GalR-like_sensor"/>
</dbReference>
<dbReference type="AlphaFoldDB" id="W1J879"/>
<dbReference type="CDD" id="cd06267">
    <property type="entry name" value="PBP1_LacI_sugar_binding-like"/>
    <property type="match status" value="1"/>
</dbReference>
<dbReference type="Pfam" id="PF00356">
    <property type="entry name" value="LacI"/>
    <property type="match status" value="1"/>
</dbReference>
<dbReference type="PROSITE" id="PS50932">
    <property type="entry name" value="HTH_LACI_2"/>
    <property type="match status" value="1"/>
</dbReference>
<name>W1J879_9GAMM</name>
<dbReference type="GO" id="GO:0008784">
    <property type="term" value="F:alanine racemase activity"/>
    <property type="evidence" value="ECO:0007669"/>
    <property type="project" value="UniProtKB-EC"/>
</dbReference>
<dbReference type="Pfam" id="PF13377">
    <property type="entry name" value="Peripla_BP_3"/>
    <property type="match status" value="1"/>
</dbReference>
<dbReference type="PANTHER" id="PTHR30146:SF109">
    <property type="entry name" value="HTH-TYPE TRANSCRIPTIONAL REGULATOR GALS"/>
    <property type="match status" value="1"/>
</dbReference>
<dbReference type="CDD" id="cd01392">
    <property type="entry name" value="HTH_LacI"/>
    <property type="match status" value="1"/>
</dbReference>
<dbReference type="Gene3D" id="1.10.260.40">
    <property type="entry name" value="lambda repressor-like DNA-binding domains"/>
    <property type="match status" value="1"/>
</dbReference>
<reference evidence="5 6" key="1">
    <citation type="submission" date="2013-11" db="EMBL/GenBank/DDBJ databases">
        <title>Draft genome sequence and annotation of the entomopathogenic bacterium, Xenorhabdus cabanillasi strain JM26.</title>
        <authorList>
            <person name="Gualtieri M."/>
            <person name="Ogier J.C."/>
            <person name="Pages S."/>
            <person name="Givaudan A."/>
            <person name="Gaudriault S."/>
        </authorList>
    </citation>
    <scope>NUCLEOTIDE SEQUENCE [LARGE SCALE GENOMIC DNA]</scope>
    <source>
        <strain evidence="5 6">JM26</strain>
    </source>
</reference>
<dbReference type="SUPFAM" id="SSF47413">
    <property type="entry name" value="lambda repressor-like DNA-binding domains"/>
    <property type="match status" value="1"/>
</dbReference>
<dbReference type="EMBL" id="CBXE010000475">
    <property type="protein sequence ID" value="CDL86904.1"/>
    <property type="molecule type" value="Genomic_DNA"/>
</dbReference>
<keyword evidence="2" id="KW-0238">DNA-binding</keyword>
<feature type="domain" description="HTH lacI-type" evidence="4">
    <location>
        <begin position="38"/>
        <end position="93"/>
    </location>
</feature>
<dbReference type="InterPro" id="IPR028082">
    <property type="entry name" value="Peripla_BP_I"/>
</dbReference>
<dbReference type="InterPro" id="IPR000843">
    <property type="entry name" value="HTH_LacI"/>
</dbReference>
<dbReference type="GO" id="GO:0003700">
    <property type="term" value="F:DNA-binding transcription factor activity"/>
    <property type="evidence" value="ECO:0007669"/>
    <property type="project" value="TreeGrafter"/>
</dbReference>
<keyword evidence="5" id="KW-0413">Isomerase</keyword>
<protein>
    <submittedName>
        <fullName evidence="5">Transcriptional repressor for ribose metabolism (GalR/LacI family)</fullName>
        <ecNumber evidence="5">5.1.1.1</ecNumber>
    </submittedName>
</protein>
<comment type="caution">
    <text evidence="5">The sequence shown here is derived from an EMBL/GenBank/DDBJ whole genome shotgun (WGS) entry which is preliminary data.</text>
</comment>
<keyword evidence="1" id="KW-0805">Transcription regulation</keyword>
<evidence type="ECO:0000256" key="1">
    <source>
        <dbReference type="ARBA" id="ARBA00023015"/>
    </source>
</evidence>
<gene>
    <name evidence="5" type="ORF">XCR1_80008</name>
</gene>
<evidence type="ECO:0000256" key="3">
    <source>
        <dbReference type="ARBA" id="ARBA00023163"/>
    </source>
</evidence>
<evidence type="ECO:0000313" key="5">
    <source>
        <dbReference type="EMBL" id="CDL86904.1"/>
    </source>
</evidence>
<dbReference type="SMART" id="SM00354">
    <property type="entry name" value="HTH_LACI"/>
    <property type="match status" value="1"/>
</dbReference>
<proteinExistence type="predicted"/>
<accession>W1J879</accession>
<dbReference type="Proteomes" id="UP000019197">
    <property type="component" value="Unassembled WGS sequence"/>
</dbReference>
<evidence type="ECO:0000256" key="2">
    <source>
        <dbReference type="ARBA" id="ARBA00023125"/>
    </source>
</evidence>
<evidence type="ECO:0000259" key="4">
    <source>
        <dbReference type="PROSITE" id="PS50932"/>
    </source>
</evidence>
<dbReference type="InterPro" id="IPR010982">
    <property type="entry name" value="Lambda_DNA-bd_dom_sf"/>
</dbReference>
<dbReference type="Gene3D" id="3.40.50.2300">
    <property type="match status" value="2"/>
</dbReference>
<sequence>MPSVYYISNHGILTPKLFKLLLSPIRKLNIMKLHVKRVTRTDVAKEAGTSVAVVSYVVNNGPRPVAEATRKRVLEAIKKTGYRPNGIAKALVSGTTQAYGLVVPNISNPFISSIAHALQQEAFKHGQVLLLGDSGDDRKREKELINNLLQRQVDGLIYVSVDRHPCIELIQESGTPYVMLDRVDTNLNVSAIIVNERLAAFKITQHLAQHGYRDIAIICGPCDMLNTQDRIAGWRDALQHANLAVHEEWIFSTDYTRMGGYEMTLKMLKGKRPRALFATNELQAFGCLRALSEQGIKVPDDMALVCFNATQQSQFNVPSLTAVRQPIDRMAKTAIEMLKTWNGEARECEFEFDLQIGESCGCTSIVKE</sequence>
<dbReference type="PANTHER" id="PTHR30146">
    <property type="entry name" value="LACI-RELATED TRANSCRIPTIONAL REPRESSOR"/>
    <property type="match status" value="1"/>
</dbReference>